<accession>A0AAV7UL02</accession>
<organism evidence="1 2">
    <name type="scientific">Pleurodeles waltl</name>
    <name type="common">Iberian ribbed newt</name>
    <dbReference type="NCBI Taxonomy" id="8319"/>
    <lineage>
        <taxon>Eukaryota</taxon>
        <taxon>Metazoa</taxon>
        <taxon>Chordata</taxon>
        <taxon>Craniata</taxon>
        <taxon>Vertebrata</taxon>
        <taxon>Euteleostomi</taxon>
        <taxon>Amphibia</taxon>
        <taxon>Batrachia</taxon>
        <taxon>Caudata</taxon>
        <taxon>Salamandroidea</taxon>
        <taxon>Salamandridae</taxon>
        <taxon>Pleurodelinae</taxon>
        <taxon>Pleurodeles</taxon>
    </lineage>
</organism>
<gene>
    <name evidence="1" type="ORF">NDU88_005423</name>
</gene>
<reference evidence="1" key="1">
    <citation type="journal article" date="2022" name="bioRxiv">
        <title>Sequencing and chromosome-scale assembly of the giantPleurodeles waltlgenome.</title>
        <authorList>
            <person name="Brown T."/>
            <person name="Elewa A."/>
            <person name="Iarovenko S."/>
            <person name="Subramanian E."/>
            <person name="Araus A.J."/>
            <person name="Petzold A."/>
            <person name="Susuki M."/>
            <person name="Suzuki K.-i.T."/>
            <person name="Hayashi T."/>
            <person name="Toyoda A."/>
            <person name="Oliveira C."/>
            <person name="Osipova E."/>
            <person name="Leigh N.D."/>
            <person name="Simon A."/>
            <person name="Yun M.H."/>
        </authorList>
    </citation>
    <scope>NUCLEOTIDE SEQUENCE</scope>
    <source>
        <strain evidence="1">20211129_DDA</strain>
        <tissue evidence="1">Liver</tissue>
    </source>
</reference>
<dbReference type="EMBL" id="JANPWB010000005">
    <property type="protein sequence ID" value="KAJ1188664.1"/>
    <property type="molecule type" value="Genomic_DNA"/>
</dbReference>
<evidence type="ECO:0000313" key="2">
    <source>
        <dbReference type="Proteomes" id="UP001066276"/>
    </source>
</evidence>
<comment type="caution">
    <text evidence="1">The sequence shown here is derived from an EMBL/GenBank/DDBJ whole genome shotgun (WGS) entry which is preliminary data.</text>
</comment>
<proteinExistence type="predicted"/>
<protein>
    <submittedName>
        <fullName evidence="1">Uncharacterized protein</fullName>
    </submittedName>
</protein>
<sequence length="258" mass="29633">MQCPVWRLSAWLLQDWEYAEKLGAEIAIYFLTKRGDGMHKCFAVESWEDLDTGPSQGPERERQANITHLEAEALSLERSAVQGGQEACERTLTLVQEEIRAQSLKTAKQWRVSQVRIYRWGNTNSKLLCWLAPKAMEGRVIPEVIERAGQFHTTPVGIATAFVQYYAALYVVALRSRAVLAVAYVAEKRNPQNKMFREKYGNNLLQRQCVESPITTGRCRLKRGDNRNASRHTFRPLHSHHSRRQIEVVTVEVKQEPQ</sequence>
<name>A0AAV7UL02_PLEWA</name>
<keyword evidence="2" id="KW-1185">Reference proteome</keyword>
<evidence type="ECO:0000313" key="1">
    <source>
        <dbReference type="EMBL" id="KAJ1188664.1"/>
    </source>
</evidence>
<dbReference type="AlphaFoldDB" id="A0AAV7UL02"/>
<dbReference type="Proteomes" id="UP001066276">
    <property type="component" value="Chromosome 3_1"/>
</dbReference>